<dbReference type="OrthoDB" id="3048250at2759"/>
<reference evidence="2" key="1">
    <citation type="submission" date="2019-10" db="EMBL/GenBank/DDBJ databases">
        <authorList>
            <consortium name="DOE Joint Genome Institute"/>
            <person name="Kuo A."/>
            <person name="Miyauchi S."/>
            <person name="Kiss E."/>
            <person name="Drula E."/>
            <person name="Kohler A."/>
            <person name="Sanchez-Garcia M."/>
            <person name="Andreopoulos B."/>
            <person name="Barry K.W."/>
            <person name="Bonito G."/>
            <person name="Buee M."/>
            <person name="Carver A."/>
            <person name="Chen C."/>
            <person name="Cichocki N."/>
            <person name="Clum A."/>
            <person name="Culley D."/>
            <person name="Crous P.W."/>
            <person name="Fauchery L."/>
            <person name="Girlanda M."/>
            <person name="Hayes R."/>
            <person name="Keri Z."/>
            <person name="LaButti K."/>
            <person name="Lipzen A."/>
            <person name="Lombard V."/>
            <person name="Magnuson J."/>
            <person name="Maillard F."/>
            <person name="Morin E."/>
            <person name="Murat C."/>
            <person name="Nolan M."/>
            <person name="Ohm R."/>
            <person name="Pangilinan J."/>
            <person name="Pereira M."/>
            <person name="Perotto S."/>
            <person name="Peter M."/>
            <person name="Riley R."/>
            <person name="Sitrit Y."/>
            <person name="Stielow B."/>
            <person name="Szollosi G."/>
            <person name="Zifcakova L."/>
            <person name="Stursova M."/>
            <person name="Spatafora J.W."/>
            <person name="Tedersoo L."/>
            <person name="Vaario L.-M."/>
            <person name="Yamada A."/>
            <person name="Yan M."/>
            <person name="Wang P."/>
            <person name="Xu J."/>
            <person name="Bruns T."/>
            <person name="Baldrian P."/>
            <person name="Vilgalys R."/>
            <person name="Henrissat B."/>
            <person name="Grigoriev I.V."/>
            <person name="Hibbett D."/>
            <person name="Nagy L.G."/>
            <person name="Martin F.M."/>
        </authorList>
    </citation>
    <scope>NUCLEOTIDE SEQUENCE</scope>
    <source>
        <strain evidence="2">Prilba</strain>
    </source>
</reference>
<accession>A0A9P5N3X7</accession>
<organism evidence="2 3">
    <name type="scientific">Russula ochroleuca</name>
    <dbReference type="NCBI Taxonomy" id="152965"/>
    <lineage>
        <taxon>Eukaryota</taxon>
        <taxon>Fungi</taxon>
        <taxon>Dikarya</taxon>
        <taxon>Basidiomycota</taxon>
        <taxon>Agaricomycotina</taxon>
        <taxon>Agaricomycetes</taxon>
        <taxon>Russulales</taxon>
        <taxon>Russulaceae</taxon>
        <taxon>Russula</taxon>
    </lineage>
</organism>
<dbReference type="AlphaFoldDB" id="A0A9P5N3X7"/>
<feature type="non-terminal residue" evidence="2">
    <location>
        <position position="1"/>
    </location>
</feature>
<keyword evidence="3" id="KW-1185">Reference proteome</keyword>
<protein>
    <submittedName>
        <fullName evidence="2">Uncharacterized protein</fullName>
    </submittedName>
</protein>
<reference evidence="2" key="2">
    <citation type="journal article" date="2020" name="Nat. Commun.">
        <title>Large-scale genome sequencing of mycorrhizal fungi provides insights into the early evolution of symbiotic traits.</title>
        <authorList>
            <person name="Miyauchi S."/>
            <person name="Kiss E."/>
            <person name="Kuo A."/>
            <person name="Drula E."/>
            <person name="Kohler A."/>
            <person name="Sanchez-Garcia M."/>
            <person name="Morin E."/>
            <person name="Andreopoulos B."/>
            <person name="Barry K.W."/>
            <person name="Bonito G."/>
            <person name="Buee M."/>
            <person name="Carver A."/>
            <person name="Chen C."/>
            <person name="Cichocki N."/>
            <person name="Clum A."/>
            <person name="Culley D."/>
            <person name="Crous P.W."/>
            <person name="Fauchery L."/>
            <person name="Girlanda M."/>
            <person name="Hayes R.D."/>
            <person name="Keri Z."/>
            <person name="LaButti K."/>
            <person name="Lipzen A."/>
            <person name="Lombard V."/>
            <person name="Magnuson J."/>
            <person name="Maillard F."/>
            <person name="Murat C."/>
            <person name="Nolan M."/>
            <person name="Ohm R.A."/>
            <person name="Pangilinan J."/>
            <person name="Pereira M.F."/>
            <person name="Perotto S."/>
            <person name="Peter M."/>
            <person name="Pfister S."/>
            <person name="Riley R."/>
            <person name="Sitrit Y."/>
            <person name="Stielow J.B."/>
            <person name="Szollosi G."/>
            <person name="Zifcakova L."/>
            <person name="Stursova M."/>
            <person name="Spatafora J.W."/>
            <person name="Tedersoo L."/>
            <person name="Vaario L.M."/>
            <person name="Yamada A."/>
            <person name="Yan M."/>
            <person name="Wang P."/>
            <person name="Xu J."/>
            <person name="Bruns T."/>
            <person name="Baldrian P."/>
            <person name="Vilgalys R."/>
            <person name="Dunand C."/>
            <person name="Henrissat B."/>
            <person name="Grigoriev I.V."/>
            <person name="Hibbett D."/>
            <person name="Nagy L.G."/>
            <person name="Martin F.M."/>
        </authorList>
    </citation>
    <scope>NUCLEOTIDE SEQUENCE</scope>
    <source>
        <strain evidence="2">Prilba</strain>
    </source>
</reference>
<evidence type="ECO:0000313" key="2">
    <source>
        <dbReference type="EMBL" id="KAF8485259.1"/>
    </source>
</evidence>
<dbReference type="Proteomes" id="UP000759537">
    <property type="component" value="Unassembled WGS sequence"/>
</dbReference>
<sequence>QELAESRRKADAARLATLEHSRNQVIAYGWHSNSTKLTVFAVQGTFKWPHFVVDTSILLELDLMLPSDDPSTTHIKLYQSAYRTWVKIKPGYVITLTEGACVYLKGKQVEDCTNFDALQNAASKAHNTPNICKNPHRERSHVQHACKRSRADTIEVLSDDDENSRSSAGPRDSCSESSAGPEDAHSSASPEDAHSSAGLEDTCSSAGSEDACSSESAGCIIVKREPSDCCCSLCCVRATLQSSFHCS</sequence>
<proteinExistence type="predicted"/>
<dbReference type="EMBL" id="WHVB01000003">
    <property type="protein sequence ID" value="KAF8485259.1"/>
    <property type="molecule type" value="Genomic_DNA"/>
</dbReference>
<feature type="region of interest" description="Disordered" evidence="1">
    <location>
        <begin position="157"/>
        <end position="202"/>
    </location>
</feature>
<gene>
    <name evidence="2" type="ORF">DFH94DRAFT_623755</name>
</gene>
<comment type="caution">
    <text evidence="2">The sequence shown here is derived from an EMBL/GenBank/DDBJ whole genome shotgun (WGS) entry which is preliminary data.</text>
</comment>
<evidence type="ECO:0000313" key="3">
    <source>
        <dbReference type="Proteomes" id="UP000759537"/>
    </source>
</evidence>
<name>A0A9P5N3X7_9AGAM</name>
<evidence type="ECO:0000256" key="1">
    <source>
        <dbReference type="SAM" id="MobiDB-lite"/>
    </source>
</evidence>